<dbReference type="SUPFAM" id="SSF57196">
    <property type="entry name" value="EGF/Laminin"/>
    <property type="match status" value="1"/>
</dbReference>
<dbReference type="GO" id="GO:0043256">
    <property type="term" value="C:laminin complex"/>
    <property type="evidence" value="ECO:0007669"/>
    <property type="project" value="TreeGrafter"/>
</dbReference>
<keyword evidence="7 10" id="KW-1015">Disulfide bond</keyword>
<feature type="disulfide bond" evidence="10">
    <location>
        <begin position="299"/>
        <end position="308"/>
    </location>
</feature>
<dbReference type="Proteomes" id="UP000314294">
    <property type="component" value="Unassembled WGS sequence"/>
</dbReference>
<name>A0A4Z2FK75_9TELE</name>
<keyword evidence="2" id="KW-0964">Secreted</keyword>
<dbReference type="GO" id="GO:0034446">
    <property type="term" value="P:substrate adhesion-dependent cell spreading"/>
    <property type="evidence" value="ECO:0007669"/>
    <property type="project" value="TreeGrafter"/>
</dbReference>
<dbReference type="OrthoDB" id="5985440at2759"/>
<keyword evidence="15" id="KW-1185">Reference proteome</keyword>
<evidence type="ECO:0000259" key="12">
    <source>
        <dbReference type="PROSITE" id="PS50027"/>
    </source>
</evidence>
<evidence type="ECO:0000256" key="6">
    <source>
        <dbReference type="ARBA" id="ARBA00022869"/>
    </source>
</evidence>
<evidence type="ECO:0000313" key="14">
    <source>
        <dbReference type="EMBL" id="TNN41538.1"/>
    </source>
</evidence>
<evidence type="ECO:0000256" key="7">
    <source>
        <dbReference type="ARBA" id="ARBA00023157"/>
    </source>
</evidence>
<comment type="caution">
    <text evidence="14">The sequence shown here is derived from an EMBL/GenBank/DDBJ whole genome shotgun (WGS) entry which is preliminary data.</text>
</comment>
<dbReference type="Pfam" id="PF00053">
    <property type="entry name" value="EGF_laminin"/>
    <property type="match status" value="1"/>
</dbReference>
<reference evidence="14 15" key="1">
    <citation type="submission" date="2019-03" db="EMBL/GenBank/DDBJ databases">
        <title>First draft genome of Liparis tanakae, snailfish: a comprehensive survey of snailfish specific genes.</title>
        <authorList>
            <person name="Kim W."/>
            <person name="Song I."/>
            <person name="Jeong J.-H."/>
            <person name="Kim D."/>
            <person name="Kim S."/>
            <person name="Ryu S."/>
            <person name="Song J.Y."/>
            <person name="Lee S.K."/>
        </authorList>
    </citation>
    <scope>NUCLEOTIDE SEQUENCE [LARGE SCALE GENOMIC DNA]</scope>
    <source>
        <tissue evidence="14">Muscle</tissue>
    </source>
</reference>
<feature type="region of interest" description="Disordered" evidence="11">
    <location>
        <begin position="33"/>
        <end position="52"/>
    </location>
</feature>
<dbReference type="PROSITE" id="PS51116">
    <property type="entry name" value="LAMININ_IVB"/>
    <property type="match status" value="1"/>
</dbReference>
<keyword evidence="3" id="KW-0272">Extracellular matrix</keyword>
<proteinExistence type="predicted"/>
<comment type="caution">
    <text evidence="10">Lacks conserved residue(s) required for the propagation of feature annotation.</text>
</comment>
<keyword evidence="5" id="KW-0677">Repeat</keyword>
<dbReference type="Pfam" id="PF21199">
    <property type="entry name" value="LAMININ_IV_B"/>
    <property type="match status" value="1"/>
</dbReference>
<dbReference type="GO" id="GO:0009887">
    <property type="term" value="P:animal organ morphogenesis"/>
    <property type="evidence" value="ECO:0007669"/>
    <property type="project" value="TreeGrafter"/>
</dbReference>
<sequence length="310" mass="34429">MVGRQCSDPAPRYFLPTLDYFLYEAELAAPLQRSSSTPLPPSPSLPPSSSLLDSHLLPQCEKYYRDQGYDFKFSNGRVVLVRRTRDIARWWRREQKNSLPLEAGHALQIVPRQRKADQSITWTGLGLVRVLEGAGLRFTVDNIPSPMDYKLVIRYESEAPSDWLASVSIITVSSGSGGCSSDPTGSRTLVLPANSRWGILDPALCLNAGGQYFVDIVFNKQPGSERPGSHLLVDSCEPRGSLSERCDRVGGQCECRSEVTGRRCDRCQTAFWGFPSCRPCECNELSEECDEQTGECLNCREHATGPACDR</sequence>
<evidence type="ECO:0000256" key="11">
    <source>
        <dbReference type="SAM" id="MobiDB-lite"/>
    </source>
</evidence>
<dbReference type="InterPro" id="IPR002049">
    <property type="entry name" value="LE_dom"/>
</dbReference>
<evidence type="ECO:0000259" key="13">
    <source>
        <dbReference type="PROSITE" id="PS51116"/>
    </source>
</evidence>
<evidence type="ECO:0000256" key="4">
    <source>
        <dbReference type="ARBA" id="ARBA00022729"/>
    </source>
</evidence>
<evidence type="ECO:0000256" key="9">
    <source>
        <dbReference type="ARBA" id="ARBA00023292"/>
    </source>
</evidence>
<feature type="disulfide bond" evidence="10">
    <location>
        <begin position="255"/>
        <end position="264"/>
    </location>
</feature>
<keyword evidence="4" id="KW-0732">Signal</keyword>
<feature type="domain" description="Laminin EGF-like" evidence="12">
    <location>
        <begin position="235"/>
        <end position="279"/>
    </location>
</feature>
<evidence type="ECO:0000313" key="15">
    <source>
        <dbReference type="Proteomes" id="UP000314294"/>
    </source>
</evidence>
<feature type="domain" description="Laminin IV type B" evidence="13">
    <location>
        <begin position="15"/>
        <end position="310"/>
    </location>
</feature>
<evidence type="ECO:0000256" key="8">
    <source>
        <dbReference type="ARBA" id="ARBA00023180"/>
    </source>
</evidence>
<dbReference type="PANTHER" id="PTHR10574:SF375">
    <property type="entry name" value="LAMININ SUBUNIT BETA-1"/>
    <property type="match status" value="1"/>
</dbReference>
<gene>
    <name evidence="14" type="primary">lamb4_2</name>
    <name evidence="14" type="ORF">EYF80_048298</name>
</gene>
<accession>A0A4Z2FK75</accession>
<dbReference type="GO" id="GO:0070831">
    <property type="term" value="P:basement membrane assembly"/>
    <property type="evidence" value="ECO:0007669"/>
    <property type="project" value="TreeGrafter"/>
</dbReference>
<dbReference type="SMART" id="SM00180">
    <property type="entry name" value="EGF_Lam"/>
    <property type="match status" value="2"/>
</dbReference>
<keyword evidence="8" id="KW-0325">Glycoprotein</keyword>
<dbReference type="GO" id="GO:0007411">
    <property type="term" value="P:axon guidance"/>
    <property type="evidence" value="ECO:0007669"/>
    <property type="project" value="TreeGrafter"/>
</dbReference>
<dbReference type="EMBL" id="SRLO01001100">
    <property type="protein sequence ID" value="TNN41538.1"/>
    <property type="molecule type" value="Genomic_DNA"/>
</dbReference>
<dbReference type="FunFam" id="2.10.25.10:FF:000083">
    <property type="entry name" value="Laminin subunit alpha"/>
    <property type="match status" value="1"/>
</dbReference>
<dbReference type="AlphaFoldDB" id="A0A4Z2FK75"/>
<dbReference type="InterPro" id="IPR050440">
    <property type="entry name" value="Laminin/Netrin_ECM"/>
</dbReference>
<dbReference type="PANTHER" id="PTHR10574">
    <property type="entry name" value="NETRIN/LAMININ-RELATED"/>
    <property type="match status" value="1"/>
</dbReference>
<protein>
    <submittedName>
        <fullName evidence="14">Laminin subunit beta-4</fullName>
    </submittedName>
</protein>
<dbReference type="CDD" id="cd00055">
    <property type="entry name" value="EGF_Lam"/>
    <property type="match status" value="2"/>
</dbReference>
<evidence type="ECO:0000256" key="5">
    <source>
        <dbReference type="ARBA" id="ARBA00022737"/>
    </source>
</evidence>
<dbReference type="Gene3D" id="2.10.25.10">
    <property type="entry name" value="Laminin"/>
    <property type="match status" value="2"/>
</dbReference>
<dbReference type="PROSITE" id="PS50027">
    <property type="entry name" value="EGF_LAM_2"/>
    <property type="match status" value="2"/>
</dbReference>
<evidence type="ECO:0000256" key="3">
    <source>
        <dbReference type="ARBA" id="ARBA00022530"/>
    </source>
</evidence>
<organism evidence="14 15">
    <name type="scientific">Liparis tanakae</name>
    <name type="common">Tanaka's snailfish</name>
    <dbReference type="NCBI Taxonomy" id="230148"/>
    <lineage>
        <taxon>Eukaryota</taxon>
        <taxon>Metazoa</taxon>
        <taxon>Chordata</taxon>
        <taxon>Craniata</taxon>
        <taxon>Vertebrata</taxon>
        <taxon>Euteleostomi</taxon>
        <taxon>Actinopterygii</taxon>
        <taxon>Neopterygii</taxon>
        <taxon>Teleostei</taxon>
        <taxon>Neoteleostei</taxon>
        <taxon>Acanthomorphata</taxon>
        <taxon>Eupercaria</taxon>
        <taxon>Perciformes</taxon>
        <taxon>Cottioidei</taxon>
        <taxon>Cottales</taxon>
        <taxon>Liparidae</taxon>
        <taxon>Liparis</taxon>
    </lineage>
</organism>
<dbReference type="GO" id="GO:0009888">
    <property type="term" value="P:tissue development"/>
    <property type="evidence" value="ECO:0007669"/>
    <property type="project" value="TreeGrafter"/>
</dbReference>
<evidence type="ECO:0000256" key="2">
    <source>
        <dbReference type="ARBA" id="ARBA00022525"/>
    </source>
</evidence>
<dbReference type="PROSITE" id="PS01248">
    <property type="entry name" value="EGF_LAM_1"/>
    <property type="match status" value="1"/>
</dbReference>
<evidence type="ECO:0000256" key="1">
    <source>
        <dbReference type="ARBA" id="ARBA00004302"/>
    </source>
</evidence>
<dbReference type="InterPro" id="IPR013015">
    <property type="entry name" value="Laminin_IV_B"/>
</dbReference>
<feature type="domain" description="Laminin EGF-like" evidence="12">
    <location>
        <begin position="280"/>
        <end position="310"/>
    </location>
</feature>
<comment type="subcellular location">
    <subcellularLocation>
        <location evidence="1">Secreted</location>
        <location evidence="1">Extracellular space</location>
        <location evidence="1">Extracellular matrix</location>
        <location evidence="1">Basement membrane</location>
    </subcellularLocation>
</comment>
<keyword evidence="9 10" id="KW-0424">Laminin EGF-like domain</keyword>
<feature type="disulfide bond" evidence="10">
    <location>
        <begin position="236"/>
        <end position="253"/>
    </location>
</feature>
<keyword evidence="6" id="KW-0084">Basement membrane</keyword>
<dbReference type="GO" id="GO:0016477">
    <property type="term" value="P:cell migration"/>
    <property type="evidence" value="ECO:0007669"/>
    <property type="project" value="TreeGrafter"/>
</dbReference>
<evidence type="ECO:0000256" key="10">
    <source>
        <dbReference type="PROSITE-ProRule" id="PRU00460"/>
    </source>
</evidence>